<organism evidence="1 2">
    <name type="scientific">Tritrichomonas foetus</name>
    <dbReference type="NCBI Taxonomy" id="1144522"/>
    <lineage>
        <taxon>Eukaryota</taxon>
        <taxon>Metamonada</taxon>
        <taxon>Parabasalia</taxon>
        <taxon>Tritrichomonadida</taxon>
        <taxon>Tritrichomonadidae</taxon>
        <taxon>Tritrichomonas</taxon>
    </lineage>
</organism>
<name>A0A1J4JTS1_9EUKA</name>
<dbReference type="Proteomes" id="UP000179807">
    <property type="component" value="Unassembled WGS sequence"/>
</dbReference>
<accession>A0A1J4JTS1</accession>
<dbReference type="GeneID" id="94842290"/>
<sequence>MDGCDSKWCRIIVVQDDGAKFTYNLTQTGKVVEKLRRQKRRDLKKMTGSYVLLRQYLSHITEQTEINSTETPPENTSCFGSNVNNDENMINGDLQFQVHDGLIHVPSGFPFKNLENVLDQEISNTEDNHRHRTLENAESDWYDQTSIEWLLSRPLNVK</sequence>
<comment type="caution">
    <text evidence="1">The sequence shown here is derived from an EMBL/GenBank/DDBJ whole genome shotgun (WGS) entry which is preliminary data.</text>
</comment>
<keyword evidence="2" id="KW-1185">Reference proteome</keyword>
<dbReference type="AlphaFoldDB" id="A0A1J4JTS1"/>
<reference evidence="1" key="1">
    <citation type="submission" date="2016-10" db="EMBL/GenBank/DDBJ databases">
        <authorList>
            <person name="Benchimol M."/>
            <person name="Almeida L.G."/>
            <person name="Vasconcelos A.T."/>
            <person name="Perreira-Neves A."/>
            <person name="Rosa I.A."/>
            <person name="Tasca T."/>
            <person name="Bogo M.R."/>
            <person name="de Souza W."/>
        </authorList>
    </citation>
    <scope>NUCLEOTIDE SEQUENCE [LARGE SCALE GENOMIC DNA]</scope>
    <source>
        <strain evidence="1">K</strain>
    </source>
</reference>
<dbReference type="EMBL" id="MLAK01000880">
    <property type="protein sequence ID" value="OHT02154.1"/>
    <property type="molecule type" value="Genomic_DNA"/>
</dbReference>
<protein>
    <submittedName>
        <fullName evidence="1">Uncharacterized protein</fullName>
    </submittedName>
</protein>
<evidence type="ECO:0000313" key="1">
    <source>
        <dbReference type="EMBL" id="OHT02154.1"/>
    </source>
</evidence>
<dbReference type="RefSeq" id="XP_068355290.1">
    <property type="nucleotide sequence ID" value="XM_068507586.1"/>
</dbReference>
<evidence type="ECO:0000313" key="2">
    <source>
        <dbReference type="Proteomes" id="UP000179807"/>
    </source>
</evidence>
<proteinExistence type="predicted"/>
<gene>
    <name evidence="1" type="ORF">TRFO_30859</name>
</gene>
<dbReference type="VEuPathDB" id="TrichDB:TRFO_30859"/>